<feature type="region of interest" description="Disordered" evidence="1">
    <location>
        <begin position="280"/>
        <end position="347"/>
    </location>
</feature>
<evidence type="ECO:0000313" key="3">
    <source>
        <dbReference type="EMBL" id="OBZ69496.1"/>
    </source>
</evidence>
<evidence type="ECO:0000256" key="2">
    <source>
        <dbReference type="SAM" id="Phobius"/>
    </source>
</evidence>
<dbReference type="OrthoDB" id="9999863at2759"/>
<keyword evidence="2" id="KW-1133">Transmembrane helix</keyword>
<feature type="compositionally biased region" description="Polar residues" evidence="1">
    <location>
        <begin position="280"/>
        <end position="299"/>
    </location>
</feature>
<feature type="compositionally biased region" description="Basic and acidic residues" evidence="1">
    <location>
        <begin position="240"/>
        <end position="254"/>
    </location>
</feature>
<protein>
    <recommendedName>
        <fullName evidence="5">Low-affinity potassium transport protein</fullName>
    </recommendedName>
</protein>
<dbReference type="STRING" id="5627.A0A1C7LZ63"/>
<feature type="transmembrane region" description="Helical" evidence="2">
    <location>
        <begin position="27"/>
        <end position="48"/>
    </location>
</feature>
<feature type="transmembrane region" description="Helical" evidence="2">
    <location>
        <begin position="60"/>
        <end position="81"/>
    </location>
</feature>
<keyword evidence="4" id="KW-1185">Reference proteome</keyword>
<evidence type="ECO:0008006" key="5">
    <source>
        <dbReference type="Google" id="ProtNLM"/>
    </source>
</evidence>
<dbReference type="EMBL" id="LUGG01000015">
    <property type="protein sequence ID" value="OBZ69496.1"/>
    <property type="molecule type" value="Genomic_DNA"/>
</dbReference>
<organism evidence="3 4">
    <name type="scientific">Grifola frondosa</name>
    <name type="common">Maitake</name>
    <name type="synonym">Polyporus frondosus</name>
    <dbReference type="NCBI Taxonomy" id="5627"/>
    <lineage>
        <taxon>Eukaryota</taxon>
        <taxon>Fungi</taxon>
        <taxon>Dikarya</taxon>
        <taxon>Basidiomycota</taxon>
        <taxon>Agaricomycotina</taxon>
        <taxon>Agaricomycetes</taxon>
        <taxon>Polyporales</taxon>
        <taxon>Grifolaceae</taxon>
        <taxon>Grifola</taxon>
    </lineage>
</organism>
<keyword evidence="2" id="KW-0472">Membrane</keyword>
<feature type="compositionally biased region" description="Low complexity" evidence="1">
    <location>
        <begin position="225"/>
        <end position="239"/>
    </location>
</feature>
<dbReference type="GO" id="GO:0140107">
    <property type="term" value="F:high-affinity potassium ion transmembrane transporter activity"/>
    <property type="evidence" value="ECO:0007669"/>
    <property type="project" value="TreeGrafter"/>
</dbReference>
<gene>
    <name evidence="3" type="ORF">A0H81_10410</name>
</gene>
<accession>A0A1C7LZ63</accession>
<evidence type="ECO:0000313" key="4">
    <source>
        <dbReference type="Proteomes" id="UP000092993"/>
    </source>
</evidence>
<feature type="compositionally biased region" description="Basic and acidic residues" evidence="1">
    <location>
        <begin position="305"/>
        <end position="317"/>
    </location>
</feature>
<dbReference type="GO" id="GO:0005886">
    <property type="term" value="C:plasma membrane"/>
    <property type="evidence" value="ECO:0007669"/>
    <property type="project" value="TreeGrafter"/>
</dbReference>
<dbReference type="GO" id="GO:0030007">
    <property type="term" value="P:intracellular potassium ion homeostasis"/>
    <property type="evidence" value="ECO:0007669"/>
    <property type="project" value="TreeGrafter"/>
</dbReference>
<proteinExistence type="predicted"/>
<reference evidence="3 4" key="1">
    <citation type="submission" date="2016-03" db="EMBL/GenBank/DDBJ databases">
        <title>Whole genome sequencing of Grifola frondosa 9006-11.</title>
        <authorList>
            <person name="Min B."/>
            <person name="Park H."/>
            <person name="Kim J.-G."/>
            <person name="Cho H."/>
            <person name="Oh Y.-L."/>
            <person name="Kong W.-S."/>
            <person name="Choi I.-G."/>
        </authorList>
    </citation>
    <scope>NUCLEOTIDE SEQUENCE [LARGE SCALE GENOMIC DNA]</scope>
    <source>
        <strain evidence="3 4">9006-11</strain>
    </source>
</reference>
<evidence type="ECO:0000256" key="1">
    <source>
        <dbReference type="SAM" id="MobiDB-lite"/>
    </source>
</evidence>
<name>A0A1C7LZ63_GRIFR</name>
<dbReference type="Proteomes" id="UP000092993">
    <property type="component" value="Unassembled WGS sequence"/>
</dbReference>
<dbReference type="AlphaFoldDB" id="A0A1C7LZ63"/>
<comment type="caution">
    <text evidence="3">The sequence shown here is derived from an EMBL/GenBank/DDBJ whole genome shotgun (WGS) entry which is preliminary data.</text>
</comment>
<sequence length="519" mass="57991">MPSLPARRCSRNHSKPFASYVRHHLNFYRVHIIFFTFTPLIFSGILFACNGEFPIAYIDCLYNCVSAMTVCGLTTVNLSSLTPFQQVLLFIQMCLGSPVLVAWVMVYIRRSFFARKFRRIIKTEMARRVAAQVHAPVRVRVVPWWRRVGKALRFPRRTRLTSFDDLRLGEESPDREHGQFRLRPDMIRRMNDAPKLVDPSGWISEGQSESGGRARDDGRLGPQKSSVRGAGASGASVESSTRDGGESLRERHLSDPGTLHQSSASPLIRGARSFHRSQTINVASQSRSPSIARTQTVEFTSMPHPNRELNAVDRTSVDDQTDEGGDRDEKARSPGLSAEDGRRLRGGDEKMQWSVSGMCHSEPVCMHMQDVWGSICTCIYIPSPPLRTTSRLQERHTDRNLLTIALRLVASGGRAVREHRHVPEQTVGGQPWPCWHTGWPAGSAVDGRGSGAPHTAVHEHGRGSTQEGTGCGRRAFAHGYRAGIRRISGRREIGRFGNWELGADERAAPFRIKGGRRQE</sequence>
<feature type="region of interest" description="Disordered" evidence="1">
    <location>
        <begin position="192"/>
        <end position="266"/>
    </location>
</feature>
<dbReference type="GO" id="GO:1990573">
    <property type="term" value="P:potassium ion import across plasma membrane"/>
    <property type="evidence" value="ECO:0007669"/>
    <property type="project" value="TreeGrafter"/>
</dbReference>
<feature type="transmembrane region" description="Helical" evidence="2">
    <location>
        <begin position="87"/>
        <end position="108"/>
    </location>
</feature>
<keyword evidence="2" id="KW-0812">Transmembrane</keyword>
<dbReference type="InterPro" id="IPR051143">
    <property type="entry name" value="TrkH_K-transport"/>
</dbReference>
<dbReference type="PANTHER" id="PTHR31064:SF30">
    <property type="entry name" value="HIGH-AFFINITY POTASSIUM TRANSPORT PROTEIN-RELATED"/>
    <property type="match status" value="1"/>
</dbReference>
<dbReference type="PANTHER" id="PTHR31064">
    <property type="entry name" value="POTASSIUM TRANSPORT PROTEIN DDB_G0292412-RELATED"/>
    <property type="match status" value="1"/>
</dbReference>
<feature type="region of interest" description="Disordered" evidence="1">
    <location>
        <begin position="445"/>
        <end position="472"/>
    </location>
</feature>